<dbReference type="EMBL" id="ON649702">
    <property type="protein sequence ID" value="UVF62535.1"/>
    <property type="molecule type" value="Genomic_DNA"/>
</dbReference>
<dbReference type="Proteomes" id="UP001157002">
    <property type="component" value="Segment"/>
</dbReference>
<evidence type="ECO:0000313" key="2">
    <source>
        <dbReference type="Proteomes" id="UP001157002"/>
    </source>
</evidence>
<dbReference type="GeneID" id="80545090"/>
<dbReference type="RefSeq" id="YP_010806129.1">
    <property type="nucleotide sequence ID" value="NC_077214.1"/>
</dbReference>
<organism evidence="1 2">
    <name type="scientific">Poseidoniales virus YSH_150918</name>
    <dbReference type="NCBI Taxonomy" id="3071324"/>
    <lineage>
        <taxon>Viruses</taxon>
        <taxon>Duplodnaviria</taxon>
        <taxon>Heunggongvirae</taxon>
        <taxon>Uroviricota</taxon>
        <taxon>Caudoviricetes</taxon>
        <taxon>Magrovirales</taxon>
        <taxon>Aoguangviridae</taxon>
        <taxon>Aobingvirus</taxon>
        <taxon>Aobingvirus yangshanense</taxon>
    </lineage>
</organism>
<name>A0A976UAX3_9CAUD</name>
<evidence type="ECO:0000313" key="1">
    <source>
        <dbReference type="EMBL" id="UVF62535.1"/>
    </source>
</evidence>
<keyword evidence="2" id="KW-1185">Reference proteome</keyword>
<proteinExistence type="predicted"/>
<protein>
    <submittedName>
        <fullName evidence="1">Uncharacterized protein</fullName>
    </submittedName>
</protein>
<dbReference type="KEGG" id="vg:80545090"/>
<sequence length="79" mass="9076">MIEYSIGLILGYSLAKYLTPKVSSIIIGKYHIHHWIWSFAILLILLNVETFDEVIGFITGICLEGLSYKNWSIKAKEMK</sequence>
<reference evidence="1 2" key="1">
    <citation type="submission" date="2022-05" db="EMBL/GenBank/DDBJ databases">
        <title>Diverse viruses of marine archaea discovered using metagenomics.</title>
        <authorList>
            <person name="Zhou Y."/>
        </authorList>
    </citation>
    <scope>NUCLEOTIDE SEQUENCE [LARGE SCALE GENOMIC DNA]</scope>
    <source>
        <strain evidence="1">YSH_150918</strain>
    </source>
</reference>
<accession>A0A976UAX3</accession>